<dbReference type="EMBL" id="WXEX01000001">
    <property type="protein sequence ID" value="MZP41505.1"/>
    <property type="molecule type" value="Genomic_DNA"/>
</dbReference>
<reference evidence="2 3" key="1">
    <citation type="submission" date="2020-01" db="EMBL/GenBank/DDBJ databases">
        <title>Whole genome sequence of Heliobacterium gestii DSM 11169.</title>
        <authorList>
            <person name="Kyndt J.A."/>
            <person name="Meyer T.E."/>
        </authorList>
    </citation>
    <scope>NUCLEOTIDE SEQUENCE [LARGE SCALE GENOMIC DNA]</scope>
    <source>
        <strain evidence="2 3">DSM 11169</strain>
    </source>
</reference>
<dbReference type="AlphaFoldDB" id="A0A845LAE8"/>
<protein>
    <submittedName>
        <fullName evidence="2">Uncharacterized protein</fullName>
    </submittedName>
</protein>
<dbReference type="Proteomes" id="UP000471031">
    <property type="component" value="Unassembled WGS sequence"/>
</dbReference>
<sequence length="92" mass="9922">MEETTKEQAGKTAKGISAEAADEAKETTEASTETSIETQKAGLTVDLMRKIIEEKKQKSASQGHRKKGKQEGGPVSARPGIKKYKKGGLFDK</sequence>
<accession>A0A845LAE8</accession>
<name>A0A845LAE8_HELGE</name>
<evidence type="ECO:0000256" key="1">
    <source>
        <dbReference type="SAM" id="MobiDB-lite"/>
    </source>
</evidence>
<gene>
    <name evidence="2" type="ORF">GTO89_00465</name>
</gene>
<evidence type="ECO:0000313" key="2">
    <source>
        <dbReference type="EMBL" id="MZP41505.1"/>
    </source>
</evidence>
<keyword evidence="3" id="KW-1185">Reference proteome</keyword>
<feature type="compositionally biased region" description="Basic and acidic residues" evidence="1">
    <location>
        <begin position="47"/>
        <end position="57"/>
    </location>
</feature>
<evidence type="ECO:0000313" key="3">
    <source>
        <dbReference type="Proteomes" id="UP000471031"/>
    </source>
</evidence>
<proteinExistence type="predicted"/>
<organism evidence="2 3">
    <name type="scientific">Heliomicrobium gestii</name>
    <name type="common">Heliobacterium gestii</name>
    <dbReference type="NCBI Taxonomy" id="2699"/>
    <lineage>
        <taxon>Bacteria</taxon>
        <taxon>Bacillati</taxon>
        <taxon>Bacillota</taxon>
        <taxon>Clostridia</taxon>
        <taxon>Eubacteriales</taxon>
        <taxon>Heliobacteriaceae</taxon>
        <taxon>Heliomicrobium</taxon>
    </lineage>
</organism>
<comment type="caution">
    <text evidence="2">The sequence shown here is derived from an EMBL/GenBank/DDBJ whole genome shotgun (WGS) entry which is preliminary data.</text>
</comment>
<feature type="compositionally biased region" description="Low complexity" evidence="1">
    <location>
        <begin position="29"/>
        <end position="38"/>
    </location>
</feature>
<dbReference type="RefSeq" id="WP_170294300.1">
    <property type="nucleotide sequence ID" value="NZ_JAFBDC010000001.1"/>
</dbReference>
<feature type="region of interest" description="Disordered" evidence="1">
    <location>
        <begin position="1"/>
        <end position="92"/>
    </location>
</feature>